<gene>
    <name evidence="2" type="ORF">PLEPLA_LOCUS9327</name>
</gene>
<accession>A0A9N7TYI1</accession>
<sequence length="457" mass="49642">MPRVKISTPRSLRAAATGPRVPPVGVAVGDQENGLGGVRARQERQRGQRGEEARGERSTIVVISPAEYRLPASGRKPPGNTDRAAVSAPDTGYTPGRPLHSQPSCRCTPSGCHRALPGPPWSSLTFVSFKTRTSPSRCLCDRNFKRGPHAALGTRGLGNLSTPPGAGTGAKPPISPNRDFDPSRNPPGVRQSWTFLCSAGETQPECIRSKNKLSLPVGRKRERLFLTGYLLLARVLDAAQQGLEGKFPQRATQEAKSHTVQTDECKLLSSCVLTVLKKTCTSPGVYKGEGFVLMSQLGVSTDRSIVHSFRYLKAPPVHPSCPPIKSDTPDHPIRFGLDLNPPVRSLLSNLKISSPLSRHFSDSLPPRAKLSPLIISSRSPASLHPIVKSPVGVCLSWHRPEEEISSARGEEGRAGGSHEEEEVEEEEEEEEEEAFWVWIPAAEYRPVELLTDGSCPR</sequence>
<dbReference type="EMBL" id="CADEAL010000524">
    <property type="protein sequence ID" value="CAB1421445.1"/>
    <property type="molecule type" value="Genomic_DNA"/>
</dbReference>
<protein>
    <submittedName>
        <fullName evidence="2">Uncharacterized protein</fullName>
    </submittedName>
</protein>
<evidence type="ECO:0000313" key="3">
    <source>
        <dbReference type="Proteomes" id="UP001153269"/>
    </source>
</evidence>
<evidence type="ECO:0000313" key="2">
    <source>
        <dbReference type="EMBL" id="CAB1421445.1"/>
    </source>
</evidence>
<feature type="region of interest" description="Disordered" evidence="1">
    <location>
        <begin position="402"/>
        <end position="432"/>
    </location>
</feature>
<feature type="compositionally biased region" description="Basic and acidic residues" evidence="1">
    <location>
        <begin position="40"/>
        <end position="57"/>
    </location>
</feature>
<proteinExistence type="predicted"/>
<feature type="compositionally biased region" description="Acidic residues" evidence="1">
    <location>
        <begin position="419"/>
        <end position="432"/>
    </location>
</feature>
<feature type="region of interest" description="Disordered" evidence="1">
    <location>
        <begin position="1"/>
        <end position="109"/>
    </location>
</feature>
<dbReference type="Proteomes" id="UP001153269">
    <property type="component" value="Unassembled WGS sequence"/>
</dbReference>
<keyword evidence="3" id="KW-1185">Reference proteome</keyword>
<evidence type="ECO:0000256" key="1">
    <source>
        <dbReference type="SAM" id="MobiDB-lite"/>
    </source>
</evidence>
<feature type="compositionally biased region" description="Low complexity" evidence="1">
    <location>
        <begin position="162"/>
        <end position="172"/>
    </location>
</feature>
<organism evidence="2 3">
    <name type="scientific">Pleuronectes platessa</name>
    <name type="common">European plaice</name>
    <dbReference type="NCBI Taxonomy" id="8262"/>
    <lineage>
        <taxon>Eukaryota</taxon>
        <taxon>Metazoa</taxon>
        <taxon>Chordata</taxon>
        <taxon>Craniata</taxon>
        <taxon>Vertebrata</taxon>
        <taxon>Euteleostomi</taxon>
        <taxon>Actinopterygii</taxon>
        <taxon>Neopterygii</taxon>
        <taxon>Teleostei</taxon>
        <taxon>Neoteleostei</taxon>
        <taxon>Acanthomorphata</taxon>
        <taxon>Carangaria</taxon>
        <taxon>Pleuronectiformes</taxon>
        <taxon>Pleuronectoidei</taxon>
        <taxon>Pleuronectidae</taxon>
        <taxon>Pleuronectes</taxon>
    </lineage>
</organism>
<feature type="compositionally biased region" description="Low complexity" evidence="1">
    <location>
        <begin position="13"/>
        <end position="29"/>
    </location>
</feature>
<dbReference type="AlphaFoldDB" id="A0A9N7TYI1"/>
<feature type="compositionally biased region" description="Basic and acidic residues" evidence="1">
    <location>
        <begin position="408"/>
        <end position="418"/>
    </location>
</feature>
<reference evidence="2" key="1">
    <citation type="submission" date="2020-03" db="EMBL/GenBank/DDBJ databases">
        <authorList>
            <person name="Weist P."/>
        </authorList>
    </citation>
    <scope>NUCLEOTIDE SEQUENCE</scope>
</reference>
<feature type="region of interest" description="Disordered" evidence="1">
    <location>
        <begin position="151"/>
        <end position="186"/>
    </location>
</feature>
<name>A0A9N7TYI1_PLEPL</name>
<comment type="caution">
    <text evidence="2">The sequence shown here is derived from an EMBL/GenBank/DDBJ whole genome shotgun (WGS) entry which is preliminary data.</text>
</comment>